<dbReference type="STRING" id="1397666.RS24_01233"/>
<reference evidence="1 2" key="1">
    <citation type="journal article" date="2014" name="FEMS Microbiol. Ecol.">
        <title>Genomic differentiation among two strains of the PS1 clade isolated from geographically separated marine habitats.</title>
        <authorList>
            <person name="Jimenez-Infante F."/>
            <person name="Ngugi D.K."/>
            <person name="Alam I."/>
            <person name="Rashid M."/>
            <person name="Baalawi W."/>
            <person name="Kamau A.A."/>
            <person name="Bajic V.B."/>
            <person name="Stingl U."/>
        </authorList>
    </citation>
    <scope>NUCLEOTIDE SEQUENCE [LARGE SCALE GENOMIC DNA]</scope>
    <source>
        <strain evidence="1 2">RS24</strain>
    </source>
</reference>
<sequence>MNPRIHFDDFLSAFERSLEGILISVSNSSPSSSETSQIDHSEIENSIKELGKVLDEHLPLQIAAISGGEVNLTEDQITRLKDNLIRLEKIEIMAQSRLAWVNSLGKEMAEWVDKLDVQRQD</sequence>
<evidence type="ECO:0000313" key="2">
    <source>
        <dbReference type="Proteomes" id="UP000016762"/>
    </source>
</evidence>
<evidence type="ECO:0000313" key="1">
    <source>
        <dbReference type="EMBL" id="ERL46235.1"/>
    </source>
</evidence>
<keyword evidence="2" id="KW-1185">Reference proteome</keyword>
<organism evidence="1 2">
    <name type="scientific">Candidatus Micropelagius thuwalensis</name>
    <dbReference type="NCBI Taxonomy" id="1397666"/>
    <lineage>
        <taxon>Bacteria</taxon>
        <taxon>Pseudomonadati</taxon>
        <taxon>Pseudomonadota</taxon>
        <taxon>Alphaproteobacteria</taxon>
        <taxon>PS1 clade</taxon>
        <taxon>Candidatus Micropelagius</taxon>
    </lineage>
</organism>
<protein>
    <submittedName>
        <fullName evidence="1">Uncharacterized protein</fullName>
    </submittedName>
</protein>
<dbReference type="EMBL" id="AWXE01000004">
    <property type="protein sequence ID" value="ERL46235.1"/>
    <property type="molecule type" value="Genomic_DNA"/>
</dbReference>
<proteinExistence type="predicted"/>
<accession>U2WRP4</accession>
<comment type="caution">
    <text evidence="1">The sequence shown here is derived from an EMBL/GenBank/DDBJ whole genome shotgun (WGS) entry which is preliminary data.</text>
</comment>
<dbReference type="OrthoDB" id="9847164at2"/>
<gene>
    <name evidence="1" type="ORF">RS24_01233</name>
</gene>
<dbReference type="RefSeq" id="WP_021777214.1">
    <property type="nucleotide sequence ID" value="NZ_AWXE01000004.1"/>
</dbReference>
<name>U2WRP4_9PROT</name>
<dbReference type="Proteomes" id="UP000016762">
    <property type="component" value="Unassembled WGS sequence"/>
</dbReference>
<dbReference type="AlphaFoldDB" id="U2WRP4"/>